<comment type="similarity">
    <text evidence="1">Belongs to the SUI1 family.</text>
</comment>
<feature type="domain" description="SUI1" evidence="4">
    <location>
        <begin position="47"/>
        <end position="113"/>
    </location>
</feature>
<dbReference type="Proteomes" id="UP000192599">
    <property type="component" value="Unassembled WGS sequence"/>
</dbReference>
<keyword evidence="5" id="KW-0396">Initiation factor</keyword>
<dbReference type="GO" id="GO:0002188">
    <property type="term" value="P:translation reinitiation"/>
    <property type="evidence" value="ECO:0007669"/>
    <property type="project" value="TreeGrafter"/>
</dbReference>
<gene>
    <name evidence="5" type="ORF">AS859_08060</name>
    <name evidence="6" type="ORF">CJ669_00680</name>
    <name evidence="7" type="ORF">NGX11_09555</name>
</gene>
<dbReference type="GO" id="GO:0003743">
    <property type="term" value="F:translation initiation factor activity"/>
    <property type="evidence" value="ECO:0007669"/>
    <property type="project" value="UniProtKB-KW"/>
</dbReference>
<keyword evidence="2" id="KW-0810">Translation regulation</keyword>
<dbReference type="Gene3D" id="3.30.780.10">
    <property type="entry name" value="SUI1-like domain"/>
    <property type="match status" value="1"/>
</dbReference>
<evidence type="ECO:0000313" key="8">
    <source>
        <dbReference type="Proteomes" id="UP000192599"/>
    </source>
</evidence>
<dbReference type="GO" id="GO:0001731">
    <property type="term" value="P:formation of translation preinitiation complex"/>
    <property type="evidence" value="ECO:0007669"/>
    <property type="project" value="TreeGrafter"/>
</dbReference>
<accession>A0A1V9VAU6</accession>
<dbReference type="Proteomes" id="UP001164100">
    <property type="component" value="Chromosome"/>
</dbReference>
<dbReference type="InterPro" id="IPR050318">
    <property type="entry name" value="DENR/SUI1_TIF"/>
</dbReference>
<protein>
    <submittedName>
        <fullName evidence="5 7">Translation initiation factor</fullName>
    </submittedName>
</protein>
<dbReference type="RefSeq" id="WP_066218493.1">
    <property type="nucleotide sequence ID" value="NZ_CP026656.1"/>
</dbReference>
<organism evidence="5 8">
    <name type="scientific">Aliarcobacter cryaerophilus</name>
    <dbReference type="NCBI Taxonomy" id="28198"/>
    <lineage>
        <taxon>Bacteria</taxon>
        <taxon>Pseudomonadati</taxon>
        <taxon>Campylobacterota</taxon>
        <taxon>Epsilonproteobacteria</taxon>
        <taxon>Campylobacterales</taxon>
        <taxon>Arcobacteraceae</taxon>
        <taxon>Aliarcobacter</taxon>
    </lineage>
</organism>
<dbReference type="EMBL" id="CP099556">
    <property type="protein sequence ID" value="UYF43128.1"/>
    <property type="molecule type" value="Genomic_DNA"/>
</dbReference>
<dbReference type="PROSITE" id="PS50296">
    <property type="entry name" value="SUI1"/>
    <property type="match status" value="1"/>
</dbReference>
<dbReference type="AlphaFoldDB" id="A0A1V9VAU6"/>
<reference evidence="7" key="3">
    <citation type="journal article" date="2022" name="Front. Microbiol.">
        <title>Species classification and novel plasmid identifications in Arcobacter cryaerophilus and Arcobacter cryaerophilus-like organisms.</title>
        <authorList>
            <person name="Zhou G."/>
            <person name="Wang M."/>
            <person name="Wang H."/>
            <person name="Chen X."/>
            <person name="Gu Y."/>
            <person name="Shao Z."/>
            <person name="Zhang J."/>
            <person name="Zhang M."/>
        </authorList>
    </citation>
    <scope>NUCLEOTIDE SEQUENCE</scope>
    <source>
        <strain evidence="7">ICDCAC48</strain>
    </source>
</reference>
<keyword evidence="3" id="KW-0648">Protein biosynthesis</keyword>
<dbReference type="CDD" id="cd11567">
    <property type="entry name" value="YciH_like"/>
    <property type="match status" value="1"/>
</dbReference>
<dbReference type="GO" id="GO:0003729">
    <property type="term" value="F:mRNA binding"/>
    <property type="evidence" value="ECO:0007669"/>
    <property type="project" value="TreeGrafter"/>
</dbReference>
<dbReference type="EMBL" id="LNTC01000120">
    <property type="protein sequence ID" value="OQR41033.1"/>
    <property type="molecule type" value="Genomic_DNA"/>
</dbReference>
<dbReference type="SUPFAM" id="SSF55159">
    <property type="entry name" value="eIF1-like"/>
    <property type="match status" value="1"/>
</dbReference>
<dbReference type="InterPro" id="IPR005872">
    <property type="entry name" value="SUI1_arc_bac"/>
</dbReference>
<reference evidence="6 9" key="2">
    <citation type="submission" date="2017-09" db="EMBL/GenBank/DDBJ databases">
        <title>Reassesment of A. cryaerophilus.</title>
        <authorList>
            <person name="Perez-Cataluna A."/>
            <person name="Collado L."/>
            <person name="Salgado O."/>
            <person name="Lefinanco V."/>
            <person name="Figueras M.J."/>
        </authorList>
    </citation>
    <scope>NUCLEOTIDE SEQUENCE [LARGE SCALE GENOMIC DNA]</scope>
    <source>
        <strain evidence="6 9">LMG 9861</strain>
    </source>
</reference>
<dbReference type="GO" id="GO:0006417">
    <property type="term" value="P:regulation of translation"/>
    <property type="evidence" value="ECO:0007669"/>
    <property type="project" value="UniProtKB-KW"/>
</dbReference>
<proteinExistence type="inferred from homology"/>
<name>A0A1V9VAU6_9BACT</name>
<dbReference type="PANTHER" id="PTHR12789">
    <property type="entry name" value="DENSITY-REGULATED PROTEIN HOMOLOG"/>
    <property type="match status" value="1"/>
</dbReference>
<evidence type="ECO:0000256" key="2">
    <source>
        <dbReference type="ARBA" id="ARBA00022845"/>
    </source>
</evidence>
<evidence type="ECO:0000256" key="1">
    <source>
        <dbReference type="ARBA" id="ARBA00005422"/>
    </source>
</evidence>
<evidence type="ECO:0000313" key="5">
    <source>
        <dbReference type="EMBL" id="OQR41033.1"/>
    </source>
</evidence>
<dbReference type="InterPro" id="IPR036877">
    <property type="entry name" value="SUI1_dom_sf"/>
</dbReference>
<evidence type="ECO:0000256" key="3">
    <source>
        <dbReference type="ARBA" id="ARBA00022917"/>
    </source>
</evidence>
<dbReference type="PANTHER" id="PTHR12789:SF0">
    <property type="entry name" value="DENSITY-REGULATED PROTEIN"/>
    <property type="match status" value="1"/>
</dbReference>
<reference evidence="5 8" key="1">
    <citation type="submission" date="2017-04" db="EMBL/GenBank/DDBJ databases">
        <title>Accumulation and expression of multiple antibiotic resistance genes in Arcobacter cryaerophilus that thrives in sewage.</title>
        <authorList>
            <person name="Millar J.A."/>
            <person name="Raghavan R."/>
        </authorList>
    </citation>
    <scope>NUCLEOTIDE SEQUENCE [LARGE SCALE GENOMIC DNA]</scope>
    <source>
        <strain evidence="5 8">AZT-1</strain>
    </source>
</reference>
<evidence type="ECO:0000313" key="9">
    <source>
        <dbReference type="Proteomes" id="UP000239065"/>
    </source>
</evidence>
<evidence type="ECO:0000313" key="6">
    <source>
        <dbReference type="EMBL" id="PRM89048.1"/>
    </source>
</evidence>
<evidence type="ECO:0000259" key="4">
    <source>
        <dbReference type="PROSITE" id="PS50296"/>
    </source>
</evidence>
<dbReference type="InterPro" id="IPR001950">
    <property type="entry name" value="SUI1"/>
</dbReference>
<dbReference type="Proteomes" id="UP000239065">
    <property type="component" value="Unassembled WGS sequence"/>
</dbReference>
<sequence>MGIVEKLSLGLGAKLEGNSFDTQKDDKAKVKVEKRISKVVLPKNQHQLVFSLEKRNGKPVTIIGKFQIEDEKIKDILRLLKTKLACGGSIKDEYIEIQGDLKDKVRVILVDNGWKFKN</sequence>
<evidence type="ECO:0000313" key="7">
    <source>
        <dbReference type="EMBL" id="UYF43128.1"/>
    </source>
</evidence>
<dbReference type="Pfam" id="PF01253">
    <property type="entry name" value="SUI1"/>
    <property type="match status" value="1"/>
</dbReference>
<dbReference type="EMBL" id="NXGJ01000001">
    <property type="protein sequence ID" value="PRM89048.1"/>
    <property type="molecule type" value="Genomic_DNA"/>
</dbReference>